<keyword evidence="1" id="KW-0812">Transmembrane</keyword>
<keyword evidence="1" id="KW-0472">Membrane</keyword>
<evidence type="ECO:0000313" key="2">
    <source>
        <dbReference type="EMBL" id="KIY69006.1"/>
    </source>
</evidence>
<evidence type="ECO:0000256" key="1">
    <source>
        <dbReference type="SAM" id="Phobius"/>
    </source>
</evidence>
<proteinExistence type="predicted"/>
<keyword evidence="3" id="KW-1185">Reference proteome</keyword>
<dbReference type="Proteomes" id="UP000054007">
    <property type="component" value="Unassembled WGS sequence"/>
</dbReference>
<dbReference type="EMBL" id="KN880492">
    <property type="protein sequence ID" value="KIY69006.1"/>
    <property type="molecule type" value="Genomic_DNA"/>
</dbReference>
<evidence type="ECO:0000313" key="3">
    <source>
        <dbReference type="Proteomes" id="UP000054007"/>
    </source>
</evidence>
<feature type="transmembrane region" description="Helical" evidence="1">
    <location>
        <begin position="16"/>
        <end position="37"/>
    </location>
</feature>
<sequence>MVECYPVRLRPKRCSIWIIHLWTISLLLILLLVTLFAHRLHPSGPFFYLDRAHTSTRNTLLIHIGSNHKLNLNSCLTATAPYLSLICELRTKYPRKMLAFLASRMLTYHAGEHNANNSKFKLSDLGYRPRCGVVTVTINEECRSLLVAHVTCFASHLA</sequence>
<protein>
    <submittedName>
        <fullName evidence="2">Uncharacterized protein</fullName>
    </submittedName>
</protein>
<name>A0A0D7BH83_9AGAR</name>
<keyword evidence="1" id="KW-1133">Transmembrane helix</keyword>
<accession>A0A0D7BH83</accession>
<dbReference type="AlphaFoldDB" id="A0A0D7BH83"/>
<gene>
    <name evidence="2" type="ORF">CYLTODRAFT_245444</name>
</gene>
<reference evidence="2 3" key="1">
    <citation type="journal article" date="2015" name="Fungal Genet. Biol.">
        <title>Evolution of novel wood decay mechanisms in Agaricales revealed by the genome sequences of Fistulina hepatica and Cylindrobasidium torrendii.</title>
        <authorList>
            <person name="Floudas D."/>
            <person name="Held B.W."/>
            <person name="Riley R."/>
            <person name="Nagy L.G."/>
            <person name="Koehler G."/>
            <person name="Ransdell A.S."/>
            <person name="Younus H."/>
            <person name="Chow J."/>
            <person name="Chiniquy J."/>
            <person name="Lipzen A."/>
            <person name="Tritt A."/>
            <person name="Sun H."/>
            <person name="Haridas S."/>
            <person name="LaButti K."/>
            <person name="Ohm R.A."/>
            <person name="Kues U."/>
            <person name="Blanchette R.A."/>
            <person name="Grigoriev I.V."/>
            <person name="Minto R.E."/>
            <person name="Hibbett D.S."/>
        </authorList>
    </citation>
    <scope>NUCLEOTIDE SEQUENCE [LARGE SCALE GENOMIC DNA]</scope>
    <source>
        <strain evidence="2 3">FP15055 ss-10</strain>
    </source>
</reference>
<organism evidence="2 3">
    <name type="scientific">Cylindrobasidium torrendii FP15055 ss-10</name>
    <dbReference type="NCBI Taxonomy" id="1314674"/>
    <lineage>
        <taxon>Eukaryota</taxon>
        <taxon>Fungi</taxon>
        <taxon>Dikarya</taxon>
        <taxon>Basidiomycota</taxon>
        <taxon>Agaricomycotina</taxon>
        <taxon>Agaricomycetes</taxon>
        <taxon>Agaricomycetidae</taxon>
        <taxon>Agaricales</taxon>
        <taxon>Marasmiineae</taxon>
        <taxon>Physalacriaceae</taxon>
        <taxon>Cylindrobasidium</taxon>
    </lineage>
</organism>